<dbReference type="GO" id="GO:0006952">
    <property type="term" value="P:defense response"/>
    <property type="evidence" value="ECO:0007669"/>
    <property type="project" value="UniProtKB-KW"/>
</dbReference>
<evidence type="ECO:0000313" key="7">
    <source>
        <dbReference type="EMBL" id="JAT42051.1"/>
    </source>
</evidence>
<keyword evidence="5" id="KW-0611">Plant defense</keyword>
<reference evidence="7" key="1">
    <citation type="submission" date="2015-07" db="EMBL/GenBank/DDBJ databases">
        <title>Transcriptome Assembly of Anthurium amnicola.</title>
        <authorList>
            <person name="Suzuki J."/>
        </authorList>
    </citation>
    <scope>NUCLEOTIDE SEQUENCE</scope>
</reference>
<evidence type="ECO:0000259" key="6">
    <source>
        <dbReference type="Pfam" id="PF18052"/>
    </source>
</evidence>
<sequence length="120" mass="13693">MAGQVVLSAFVQVVLEKLASAALEELRLLRGLDGELEKLSSTLLAMHAVLEDAEEKQLKDKAVRDWLRKLKDVAYDADDVLDRFSAEALQSNLEGRSQGRWKKQKYHEHLSYALSWKIRL</sequence>
<evidence type="ECO:0000256" key="3">
    <source>
        <dbReference type="ARBA" id="ARBA00022737"/>
    </source>
</evidence>
<dbReference type="Gene3D" id="1.20.5.4130">
    <property type="match status" value="1"/>
</dbReference>
<dbReference type="AlphaFoldDB" id="A0A1D1XIF2"/>
<evidence type="ECO:0000256" key="2">
    <source>
        <dbReference type="ARBA" id="ARBA00022614"/>
    </source>
</evidence>
<dbReference type="InterPro" id="IPR038005">
    <property type="entry name" value="RX-like_CC"/>
</dbReference>
<evidence type="ECO:0000256" key="4">
    <source>
        <dbReference type="ARBA" id="ARBA00022741"/>
    </source>
</evidence>
<dbReference type="CDD" id="cd14798">
    <property type="entry name" value="RX-CC_like"/>
    <property type="match status" value="1"/>
</dbReference>
<accession>A0A1D1XIF2</accession>
<gene>
    <name evidence="7" type="primary">RGA4_2</name>
    <name evidence="7" type="ORF">g.73112</name>
</gene>
<evidence type="ECO:0000256" key="5">
    <source>
        <dbReference type="ARBA" id="ARBA00022821"/>
    </source>
</evidence>
<keyword evidence="3" id="KW-0677">Repeat</keyword>
<dbReference type="InterPro" id="IPR041118">
    <property type="entry name" value="Rx_N"/>
</dbReference>
<dbReference type="GO" id="GO:0000166">
    <property type="term" value="F:nucleotide binding"/>
    <property type="evidence" value="ECO:0007669"/>
    <property type="project" value="UniProtKB-KW"/>
</dbReference>
<organism evidence="7">
    <name type="scientific">Anthurium amnicola</name>
    <dbReference type="NCBI Taxonomy" id="1678845"/>
    <lineage>
        <taxon>Eukaryota</taxon>
        <taxon>Viridiplantae</taxon>
        <taxon>Streptophyta</taxon>
        <taxon>Embryophyta</taxon>
        <taxon>Tracheophyta</taxon>
        <taxon>Spermatophyta</taxon>
        <taxon>Magnoliopsida</taxon>
        <taxon>Liliopsida</taxon>
        <taxon>Araceae</taxon>
        <taxon>Pothoideae</taxon>
        <taxon>Potheae</taxon>
        <taxon>Anthurium</taxon>
    </lineage>
</organism>
<dbReference type="EMBL" id="GDJX01025885">
    <property type="protein sequence ID" value="JAT42051.1"/>
    <property type="molecule type" value="Transcribed_RNA"/>
</dbReference>
<proteinExistence type="inferred from homology"/>
<dbReference type="Pfam" id="PF18052">
    <property type="entry name" value="Rx_N"/>
    <property type="match status" value="1"/>
</dbReference>
<keyword evidence="2" id="KW-0433">Leucine-rich repeat</keyword>
<name>A0A1D1XIF2_9ARAE</name>
<keyword evidence="4" id="KW-0547">Nucleotide-binding</keyword>
<feature type="domain" description="Disease resistance N-terminal" evidence="6">
    <location>
        <begin position="10"/>
        <end position="98"/>
    </location>
</feature>
<evidence type="ECO:0000256" key="1">
    <source>
        <dbReference type="ARBA" id="ARBA00008894"/>
    </source>
</evidence>
<protein>
    <submittedName>
        <fullName evidence="7">Putative disease resistance protein RGA4</fullName>
    </submittedName>
</protein>
<dbReference type="PANTHER" id="PTHR19338:SF37">
    <property type="entry name" value="DISEASE RESISTANCE PROTEIN RGA4"/>
    <property type="match status" value="1"/>
</dbReference>
<dbReference type="PANTHER" id="PTHR19338">
    <property type="entry name" value="TRANSLOCASE OF INNER MITOCHONDRIAL MEMBRANE 13 HOMOLOG"/>
    <property type="match status" value="1"/>
</dbReference>
<comment type="similarity">
    <text evidence="1">Belongs to the disease resistance NB-LRR family.</text>
</comment>